<dbReference type="EMBL" id="QXQA01000004">
    <property type="protein sequence ID" value="RIX53482.1"/>
    <property type="molecule type" value="Genomic_DNA"/>
</dbReference>
<accession>A0A3A1V245</accession>
<dbReference type="RefSeq" id="WP_119599091.1">
    <property type="nucleotide sequence ID" value="NZ_QXQA01000004.1"/>
</dbReference>
<protein>
    <submittedName>
        <fullName evidence="1">Uncharacterized protein</fullName>
    </submittedName>
</protein>
<proteinExistence type="predicted"/>
<sequence>MRMGTALLTACAVTLVMTLGIAWLPKAMLDHESNDRGIPVFNGTPVVHLTNGNIVDALLSVPLHERLGRVEWRNSVLSFDLLVPSDGGRPAAWFDDVEQLVRVSYLQFDNVNRLLIRIVEQDGERKRLLAAVDVRANDAWLNDPSGSISFSDPVHDESWRKRLRLSFTTAWIERFGVPAGYSTHSGGGTQ</sequence>
<dbReference type="Proteomes" id="UP000266482">
    <property type="component" value="Unassembled WGS sequence"/>
</dbReference>
<gene>
    <name evidence="1" type="ORF">D3P08_08555</name>
</gene>
<comment type="caution">
    <text evidence="1">The sequence shown here is derived from an EMBL/GenBank/DDBJ whole genome shotgun (WGS) entry which is preliminary data.</text>
</comment>
<evidence type="ECO:0000313" key="2">
    <source>
        <dbReference type="Proteomes" id="UP000266482"/>
    </source>
</evidence>
<keyword evidence="2" id="KW-1185">Reference proteome</keyword>
<dbReference type="AlphaFoldDB" id="A0A3A1V245"/>
<dbReference type="OrthoDB" id="2679301at2"/>
<name>A0A3A1V245_9BACL</name>
<evidence type="ECO:0000313" key="1">
    <source>
        <dbReference type="EMBL" id="RIX53482.1"/>
    </source>
</evidence>
<organism evidence="1 2">
    <name type="scientific">Paenibacillus nanensis</name>
    <dbReference type="NCBI Taxonomy" id="393251"/>
    <lineage>
        <taxon>Bacteria</taxon>
        <taxon>Bacillati</taxon>
        <taxon>Bacillota</taxon>
        <taxon>Bacilli</taxon>
        <taxon>Bacillales</taxon>
        <taxon>Paenibacillaceae</taxon>
        <taxon>Paenibacillus</taxon>
    </lineage>
</organism>
<reference evidence="1 2" key="1">
    <citation type="submission" date="2018-09" db="EMBL/GenBank/DDBJ databases">
        <title>Paenibacillus aracenensis nov. sp. isolated from a cave in southern Spain.</title>
        <authorList>
            <person name="Jurado V."/>
            <person name="Gutierrez-Patricio S."/>
            <person name="Gonzalez-Pimentel J.L."/>
            <person name="Miller A.Z."/>
            <person name="Laiz L."/>
            <person name="Saiz-Jimenez C."/>
        </authorList>
    </citation>
    <scope>NUCLEOTIDE SEQUENCE [LARGE SCALE GENOMIC DNA]</scope>
    <source>
        <strain evidence="1 2">DSM 22867</strain>
    </source>
</reference>